<dbReference type="CDD" id="cd00063">
    <property type="entry name" value="FN3"/>
    <property type="match status" value="1"/>
</dbReference>
<dbReference type="PANTHER" id="PTHR32046">
    <property type="entry name" value="G DOMAIN-CONTAINING PROTEIN"/>
    <property type="match status" value="1"/>
</dbReference>
<dbReference type="Proteomes" id="UP000005408">
    <property type="component" value="Unassembled WGS sequence"/>
</dbReference>
<dbReference type="SUPFAM" id="SSF52540">
    <property type="entry name" value="P-loop containing nucleoside triphosphate hydrolases"/>
    <property type="match status" value="1"/>
</dbReference>
<evidence type="ECO:0000259" key="2">
    <source>
        <dbReference type="PROSITE" id="PS50853"/>
    </source>
</evidence>
<evidence type="ECO:0000313" key="3">
    <source>
        <dbReference type="EnsemblMetazoa" id="G29049.1:cds"/>
    </source>
</evidence>
<evidence type="ECO:0000256" key="1">
    <source>
        <dbReference type="SAM" id="Phobius"/>
    </source>
</evidence>
<dbReference type="PANTHER" id="PTHR32046:SF14">
    <property type="match status" value="1"/>
</dbReference>
<dbReference type="InterPro" id="IPR003961">
    <property type="entry name" value="FN3_dom"/>
</dbReference>
<dbReference type="InterPro" id="IPR013783">
    <property type="entry name" value="Ig-like_fold"/>
</dbReference>
<proteinExistence type="predicted"/>
<dbReference type="InterPro" id="IPR027417">
    <property type="entry name" value="P-loop_NTPase"/>
</dbReference>
<dbReference type="SUPFAM" id="SSF49265">
    <property type="entry name" value="Fibronectin type III"/>
    <property type="match status" value="1"/>
</dbReference>
<keyword evidence="4" id="KW-1185">Reference proteome</keyword>
<keyword evidence="1" id="KW-0812">Transmembrane</keyword>
<accession>A0A8W8LP00</accession>
<dbReference type="Gene3D" id="3.40.50.300">
    <property type="entry name" value="P-loop containing nucleotide triphosphate hydrolases"/>
    <property type="match status" value="1"/>
</dbReference>
<dbReference type="PROSITE" id="PS50853">
    <property type="entry name" value="FN3"/>
    <property type="match status" value="1"/>
</dbReference>
<dbReference type="SMART" id="SM00060">
    <property type="entry name" value="FN3"/>
    <property type="match status" value="1"/>
</dbReference>
<keyword evidence="1" id="KW-0472">Membrane</keyword>
<feature type="domain" description="Fibronectin type-III" evidence="2">
    <location>
        <begin position="101"/>
        <end position="193"/>
    </location>
</feature>
<dbReference type="Pfam" id="PF00041">
    <property type="entry name" value="fn3"/>
    <property type="match status" value="1"/>
</dbReference>
<keyword evidence="1" id="KW-1133">Transmembrane helix</keyword>
<name>A0A8W8LP00_MAGGI</name>
<organism evidence="3 4">
    <name type="scientific">Magallana gigas</name>
    <name type="common">Pacific oyster</name>
    <name type="synonym">Crassostrea gigas</name>
    <dbReference type="NCBI Taxonomy" id="29159"/>
    <lineage>
        <taxon>Eukaryota</taxon>
        <taxon>Metazoa</taxon>
        <taxon>Spiralia</taxon>
        <taxon>Lophotrochozoa</taxon>
        <taxon>Mollusca</taxon>
        <taxon>Bivalvia</taxon>
        <taxon>Autobranchia</taxon>
        <taxon>Pteriomorphia</taxon>
        <taxon>Ostreida</taxon>
        <taxon>Ostreoidea</taxon>
        <taxon>Ostreidae</taxon>
        <taxon>Magallana</taxon>
    </lineage>
</organism>
<dbReference type="Gene3D" id="2.60.40.10">
    <property type="entry name" value="Immunoglobulins"/>
    <property type="match status" value="1"/>
</dbReference>
<dbReference type="AlphaFoldDB" id="A0A8W8LP00"/>
<feature type="transmembrane region" description="Helical" evidence="1">
    <location>
        <begin position="64"/>
        <end position="92"/>
    </location>
</feature>
<protein>
    <recommendedName>
        <fullName evidence="2">Fibronectin type-III domain-containing protein</fullName>
    </recommendedName>
</protein>
<dbReference type="EnsemblMetazoa" id="G29049.1">
    <property type="protein sequence ID" value="G29049.1:cds"/>
    <property type="gene ID" value="G29049"/>
</dbReference>
<reference evidence="3" key="1">
    <citation type="submission" date="2022-08" db="UniProtKB">
        <authorList>
            <consortium name="EnsemblMetazoa"/>
        </authorList>
    </citation>
    <scope>IDENTIFICATION</scope>
    <source>
        <strain evidence="3">05x7-T-G4-1.051#20</strain>
    </source>
</reference>
<sequence length="703" mass="82048">MRRLCEFATAINFDPFQLLTLYNLQKRRSQLKNTQLRRFSWPGNHFKFENVSFRGKRMQTTLELIFNSSFTFSIPAWIVFIAVIFACCLLYWDKNLSKLRMKGKPKPFNVTHNSFEVSWNKPTFAFPSSYMVYVRKATDPEDWESFTTPGGERSIRLTDLTLNTKYIVRVRACAGTETGPIGDESDVITTKNLAFKIKQESNLLHVHPEVTNALPMYAVQYEIDEDDDKMIRKIIIGEALVNGCIQNGKSILLFSMPHSGKTTFLQGMMNFIFGVSSADNFRLCFSPELTVKSDRYRDWVTVYEFHEYEGGRLDYPFTIIDIPRFHGSKKEYFLRIHDQITSYESTTNCICYVAQSNTFSLSDEQIEYIQSIKHIFQTDMDTDLGCCFCTFADLGPTHVKEVLDMNNITSDESCMVNWSCLFKRIDHASKFFWVTNFQGLDKFFKRVEISGRKWLMDKIKNDQPGPGEKNDKLILQIADLQPEVNEYLAKLGEMKTHFDTFVAHENEIKATGDFSFTIEEVKQTKEPLHPGKHVTNCTICFLTCHEDCNIPDDAGKKNCQAMDSKGYCMKCEGRCVWHHHKNMTFIYRYISVEVTKSFKDMKESYEQDHGKPLEFEEYLEHLNKDIETLLERLHENVKKINDCTNELHGIKKRQFGDSFDDTIDQMIKSEKIKKEKGYERRIEMFLELKKYTQMKMIKIKKGN</sequence>
<dbReference type="InterPro" id="IPR036116">
    <property type="entry name" value="FN3_sf"/>
</dbReference>
<evidence type="ECO:0000313" key="4">
    <source>
        <dbReference type="Proteomes" id="UP000005408"/>
    </source>
</evidence>